<organism evidence="1 2">
    <name type="scientific">Rangifer tarandus platyrhynchus</name>
    <name type="common">Svalbard reindeer</name>
    <dbReference type="NCBI Taxonomy" id="3082113"/>
    <lineage>
        <taxon>Eukaryota</taxon>
        <taxon>Metazoa</taxon>
        <taxon>Chordata</taxon>
        <taxon>Craniata</taxon>
        <taxon>Vertebrata</taxon>
        <taxon>Euteleostomi</taxon>
        <taxon>Mammalia</taxon>
        <taxon>Eutheria</taxon>
        <taxon>Laurasiatheria</taxon>
        <taxon>Artiodactyla</taxon>
        <taxon>Ruminantia</taxon>
        <taxon>Pecora</taxon>
        <taxon>Cervidae</taxon>
        <taxon>Odocoileinae</taxon>
        <taxon>Rangifer</taxon>
    </lineage>
</organism>
<name>A0AC59ZW57_RANTA</name>
<protein>
    <submittedName>
        <fullName evidence="1">Uncharacterized protein</fullName>
    </submittedName>
</protein>
<reference evidence="1" key="2">
    <citation type="submission" date="2025-03" db="EMBL/GenBank/DDBJ databases">
        <authorList>
            <consortium name="ELIXIR-Norway"/>
            <consortium name="Elixir Norway"/>
        </authorList>
    </citation>
    <scope>NUCLEOTIDE SEQUENCE</scope>
</reference>
<dbReference type="Proteomes" id="UP001162501">
    <property type="component" value="Chromosome 4"/>
</dbReference>
<evidence type="ECO:0000313" key="2">
    <source>
        <dbReference type="Proteomes" id="UP001162501"/>
    </source>
</evidence>
<dbReference type="EMBL" id="OX596088">
    <property type="protein sequence ID" value="CAN0517514.1"/>
    <property type="molecule type" value="Genomic_DNA"/>
</dbReference>
<evidence type="ECO:0000313" key="1">
    <source>
        <dbReference type="EMBL" id="CAN0517514.1"/>
    </source>
</evidence>
<sequence>MLSAFSPSHAKVPAPTRAWNSDVSVVAVTGRAWGPPPSWRAGRGRGGGRGPRLSSNGRGSCRKGLTPWGLPAPAPLGVLASPPLFSSISWTPRSLPRTAPQTLSPSPESLWEEAAARPPSRSPQACDTAARTPQAGGGSLLAPGHEPHMPGSPGPGQHPGGAPARGLKGEESISWCQRQSWERPGEGPRGGDGGSGSLELSHLSGAQRCRSAGGVTAAFRHAEAWPFPSEAPPEPRPTQRPQSPTPEARTG</sequence>
<proteinExistence type="predicted"/>
<gene>
    <name evidence="1" type="ORF">MRATA1EN22A_LOCUS23637</name>
</gene>
<accession>A0AC59ZW57</accession>
<reference evidence="1" key="1">
    <citation type="submission" date="2023-05" db="EMBL/GenBank/DDBJ databases">
        <authorList>
            <consortium name="ELIXIR-Norway"/>
        </authorList>
    </citation>
    <scope>NUCLEOTIDE SEQUENCE</scope>
</reference>